<dbReference type="AlphaFoldDB" id="A0AAW2R2Q3"/>
<comment type="caution">
    <text evidence="1">The sequence shown here is derived from an EMBL/GenBank/DDBJ whole genome shotgun (WGS) entry which is preliminary data.</text>
</comment>
<protein>
    <submittedName>
        <fullName evidence="1">Uncharacterized protein</fullName>
    </submittedName>
</protein>
<dbReference type="EMBL" id="JACGWJ010000014">
    <property type="protein sequence ID" value="KAL0374078.1"/>
    <property type="molecule type" value="Genomic_DNA"/>
</dbReference>
<organism evidence="1">
    <name type="scientific">Sesamum radiatum</name>
    <name type="common">Black benniseed</name>
    <dbReference type="NCBI Taxonomy" id="300843"/>
    <lineage>
        <taxon>Eukaryota</taxon>
        <taxon>Viridiplantae</taxon>
        <taxon>Streptophyta</taxon>
        <taxon>Embryophyta</taxon>
        <taxon>Tracheophyta</taxon>
        <taxon>Spermatophyta</taxon>
        <taxon>Magnoliopsida</taxon>
        <taxon>eudicotyledons</taxon>
        <taxon>Gunneridae</taxon>
        <taxon>Pentapetalae</taxon>
        <taxon>asterids</taxon>
        <taxon>lamiids</taxon>
        <taxon>Lamiales</taxon>
        <taxon>Pedaliaceae</taxon>
        <taxon>Sesamum</taxon>
    </lineage>
</organism>
<reference evidence="1" key="1">
    <citation type="submission" date="2020-06" db="EMBL/GenBank/DDBJ databases">
        <authorList>
            <person name="Li T."/>
            <person name="Hu X."/>
            <person name="Zhang T."/>
            <person name="Song X."/>
            <person name="Zhang H."/>
            <person name="Dai N."/>
            <person name="Sheng W."/>
            <person name="Hou X."/>
            <person name="Wei L."/>
        </authorList>
    </citation>
    <scope>NUCLEOTIDE SEQUENCE</scope>
    <source>
        <strain evidence="1">G02</strain>
        <tissue evidence="1">Leaf</tissue>
    </source>
</reference>
<sequence>MADTLPLESHLNIFFDGVINYARTKLKSSRKVKREVYKEPLSLAMDDLFATEATEKEQANAVQSLEAEILQIVNQQSVLKK</sequence>
<accession>A0AAW2R2Q3</accession>
<reference evidence="1" key="2">
    <citation type="journal article" date="2024" name="Plant">
        <title>Genomic evolution and insights into agronomic trait innovations of Sesamum species.</title>
        <authorList>
            <person name="Miao H."/>
            <person name="Wang L."/>
            <person name="Qu L."/>
            <person name="Liu H."/>
            <person name="Sun Y."/>
            <person name="Le M."/>
            <person name="Wang Q."/>
            <person name="Wei S."/>
            <person name="Zheng Y."/>
            <person name="Lin W."/>
            <person name="Duan Y."/>
            <person name="Cao H."/>
            <person name="Xiong S."/>
            <person name="Wang X."/>
            <person name="Wei L."/>
            <person name="Li C."/>
            <person name="Ma Q."/>
            <person name="Ju M."/>
            <person name="Zhao R."/>
            <person name="Li G."/>
            <person name="Mu C."/>
            <person name="Tian Q."/>
            <person name="Mei H."/>
            <person name="Zhang T."/>
            <person name="Gao T."/>
            <person name="Zhang H."/>
        </authorList>
    </citation>
    <scope>NUCLEOTIDE SEQUENCE</scope>
    <source>
        <strain evidence="1">G02</strain>
    </source>
</reference>
<proteinExistence type="predicted"/>
<gene>
    <name evidence="1" type="ORF">Sradi_3323500</name>
</gene>
<name>A0AAW2R2Q3_SESRA</name>
<evidence type="ECO:0000313" key="1">
    <source>
        <dbReference type="EMBL" id="KAL0374078.1"/>
    </source>
</evidence>